<organism evidence="5">
    <name type="scientific">Streptomyces sp. CB00765</name>
    <dbReference type="NCBI Taxonomy" id="1489680"/>
    <lineage>
        <taxon>Bacteria</taxon>
        <taxon>Bacillati</taxon>
        <taxon>Actinomycetota</taxon>
        <taxon>Actinomycetes</taxon>
        <taxon>Kitasatosporales</taxon>
        <taxon>Streptomycetaceae</taxon>
        <taxon>Streptomyces</taxon>
    </lineage>
</organism>
<dbReference type="AlphaFoldDB" id="A0A0A0UWD0"/>
<dbReference type="PANTHER" id="PTHR13078:SF59">
    <property type="entry name" value="ENOYL-COA HYDRATASE CHSH3"/>
    <property type="match status" value="1"/>
</dbReference>
<evidence type="ECO:0000259" key="4">
    <source>
        <dbReference type="Pfam" id="PF22622"/>
    </source>
</evidence>
<feature type="domain" description="Peroxisomal multifunctional enzyme type 2-like N-terminal" evidence="4">
    <location>
        <begin position="20"/>
        <end position="130"/>
    </location>
</feature>
<dbReference type="EMBL" id="KJ189772">
    <property type="protein sequence ID" value="AIW55598.1"/>
    <property type="molecule type" value="Genomic_DNA"/>
</dbReference>
<feature type="region of interest" description="Disordered" evidence="2">
    <location>
        <begin position="137"/>
        <end position="165"/>
    </location>
</feature>
<dbReference type="Gene3D" id="3.10.129.10">
    <property type="entry name" value="Hotdog Thioesterase"/>
    <property type="match status" value="1"/>
</dbReference>
<evidence type="ECO:0000259" key="3">
    <source>
        <dbReference type="Pfam" id="PF01575"/>
    </source>
</evidence>
<protein>
    <submittedName>
        <fullName evidence="5">PtmH</fullName>
    </submittedName>
</protein>
<dbReference type="GO" id="GO:0006635">
    <property type="term" value="P:fatty acid beta-oxidation"/>
    <property type="evidence" value="ECO:0007669"/>
    <property type="project" value="TreeGrafter"/>
</dbReference>
<evidence type="ECO:0000313" key="5">
    <source>
        <dbReference type="EMBL" id="AIW55598.1"/>
    </source>
</evidence>
<dbReference type="GO" id="GO:0044594">
    <property type="term" value="F:17-beta-hydroxysteroid dehydrogenase (NAD+) activity"/>
    <property type="evidence" value="ECO:0007669"/>
    <property type="project" value="TreeGrafter"/>
</dbReference>
<evidence type="ECO:0000256" key="2">
    <source>
        <dbReference type="SAM" id="MobiDB-lite"/>
    </source>
</evidence>
<name>A0A0A0UWD0_9ACTN</name>
<sequence>MPLDVPAVLAAAPTVTDLTWDHRDVLLYHLAIGAGRPATDPGELRYTLESALQVLPSFATVAGGGQAAGGGFALPGIDVAPAAMLHGAQRITLHRPLPACGKAVQTTRVTEVLDRGRAAVVVLRSDVADGDGPLWTAEGDAHLRGEGGFGGGPGPDRRRPAPDRAPDRVLHLATREDQALLYRLCGDFNPLHADPAAAAAAGFDRPILHGLCTYGMVLKAVVDAHLGGEADRVAAYGTRFAGVLYPGETVCVRTWQEAGEIRAVATAAGRADAPVLADTCLTVR</sequence>
<dbReference type="Pfam" id="PF01575">
    <property type="entry name" value="MaoC_dehydratas"/>
    <property type="match status" value="1"/>
</dbReference>
<dbReference type="SUPFAM" id="SSF54637">
    <property type="entry name" value="Thioesterase/thiol ester dehydrase-isomerase"/>
    <property type="match status" value="2"/>
</dbReference>
<reference evidence="5" key="1">
    <citation type="journal article" date="2014" name="J. Nat. Prod.">
        <title>Strain prioritization for natural product discovery by a high-throughput real-time PCR method.</title>
        <authorList>
            <person name="Hindra"/>
            <person name="Huang T."/>
            <person name="Yang D."/>
            <person name="Rudolf J.D."/>
            <person name="Xie P."/>
            <person name="Xie G."/>
            <person name="Teng Q."/>
            <person name="Lohman J.R."/>
            <person name="Zhu X."/>
            <person name="Huang Y."/>
            <person name="Zhao L.X."/>
            <person name="Jiang Y."/>
            <person name="Duan Y."/>
            <person name="Shen B."/>
        </authorList>
    </citation>
    <scope>NUCLEOTIDE SEQUENCE</scope>
    <source>
        <strain evidence="5">CB00765</strain>
    </source>
</reference>
<dbReference type="InterPro" id="IPR029069">
    <property type="entry name" value="HotDog_dom_sf"/>
</dbReference>
<dbReference type="PANTHER" id="PTHR13078">
    <property type="entry name" value="PEROXISOMAL MULTIFUNCTIONAL ENZYME TYPE 2-RELATED"/>
    <property type="match status" value="1"/>
</dbReference>
<evidence type="ECO:0000256" key="1">
    <source>
        <dbReference type="ARBA" id="ARBA00005254"/>
    </source>
</evidence>
<feature type="compositionally biased region" description="Basic and acidic residues" evidence="2">
    <location>
        <begin position="155"/>
        <end position="165"/>
    </location>
</feature>
<dbReference type="GO" id="GO:0004300">
    <property type="term" value="F:enoyl-CoA hydratase activity"/>
    <property type="evidence" value="ECO:0007669"/>
    <property type="project" value="TreeGrafter"/>
</dbReference>
<dbReference type="InterPro" id="IPR054357">
    <property type="entry name" value="MFE-2_N"/>
</dbReference>
<accession>A0A0A0UWD0</accession>
<dbReference type="InterPro" id="IPR002539">
    <property type="entry name" value="MaoC-like_dom"/>
</dbReference>
<dbReference type="GO" id="GO:0003857">
    <property type="term" value="F:(3S)-3-hydroxyacyl-CoA dehydrogenase (NAD+) activity"/>
    <property type="evidence" value="ECO:0007669"/>
    <property type="project" value="TreeGrafter"/>
</dbReference>
<comment type="similarity">
    <text evidence="1">Belongs to the enoyl-CoA hydratase/isomerase family.</text>
</comment>
<dbReference type="Pfam" id="PF22622">
    <property type="entry name" value="MFE-2_hydrat-2_N"/>
    <property type="match status" value="1"/>
</dbReference>
<feature type="domain" description="MaoC-like" evidence="3">
    <location>
        <begin position="161"/>
        <end position="261"/>
    </location>
</feature>
<proteinExistence type="inferred from homology"/>